<keyword evidence="3" id="KW-1185">Reference proteome</keyword>
<evidence type="ECO:0000256" key="1">
    <source>
        <dbReference type="SAM" id="Phobius"/>
    </source>
</evidence>
<protein>
    <submittedName>
        <fullName evidence="2">Uncharacterized protein</fullName>
    </submittedName>
</protein>
<name>A0ABT2YMK0_9BURK</name>
<proteinExistence type="predicted"/>
<feature type="transmembrane region" description="Helical" evidence="1">
    <location>
        <begin position="31"/>
        <end position="53"/>
    </location>
</feature>
<dbReference type="Proteomes" id="UP001209701">
    <property type="component" value="Unassembled WGS sequence"/>
</dbReference>
<comment type="caution">
    <text evidence="2">The sequence shown here is derived from an EMBL/GenBank/DDBJ whole genome shotgun (WGS) entry which is preliminary data.</text>
</comment>
<keyword evidence="1" id="KW-0472">Membrane</keyword>
<evidence type="ECO:0000313" key="2">
    <source>
        <dbReference type="EMBL" id="MCV2371299.1"/>
    </source>
</evidence>
<dbReference type="RefSeq" id="WP_263573878.1">
    <property type="nucleotide sequence ID" value="NZ_JAJIRN010000014.1"/>
</dbReference>
<sequence>MIRNQRLRRVCVAVLFTVAVLLMLFSPPVKGGLLVFALGVLLELAGLALQWWSDRQEPQPGRK</sequence>
<organism evidence="2 3">
    <name type="scientific">Roseateles oligotrophus</name>
    <dbReference type="NCBI Taxonomy" id="1769250"/>
    <lineage>
        <taxon>Bacteria</taxon>
        <taxon>Pseudomonadati</taxon>
        <taxon>Pseudomonadota</taxon>
        <taxon>Betaproteobacteria</taxon>
        <taxon>Burkholderiales</taxon>
        <taxon>Sphaerotilaceae</taxon>
        <taxon>Roseateles</taxon>
    </lineage>
</organism>
<gene>
    <name evidence="2" type="ORF">LNV07_24685</name>
</gene>
<evidence type="ECO:0000313" key="3">
    <source>
        <dbReference type="Proteomes" id="UP001209701"/>
    </source>
</evidence>
<keyword evidence="1" id="KW-0812">Transmembrane</keyword>
<keyword evidence="1" id="KW-1133">Transmembrane helix</keyword>
<accession>A0ABT2YMK0</accession>
<feature type="transmembrane region" description="Helical" evidence="1">
    <location>
        <begin position="7"/>
        <end position="25"/>
    </location>
</feature>
<dbReference type="EMBL" id="JAJIRN010000014">
    <property type="protein sequence ID" value="MCV2371299.1"/>
    <property type="molecule type" value="Genomic_DNA"/>
</dbReference>
<reference evidence="2 3" key="1">
    <citation type="submission" date="2021-11" db="EMBL/GenBank/DDBJ databases">
        <authorList>
            <person name="Liang Q."/>
            <person name="Mou H."/>
            <person name="Liu Z."/>
        </authorList>
    </citation>
    <scope>NUCLEOTIDE SEQUENCE [LARGE SCALE GENOMIC DNA]</scope>
    <source>
        <strain evidence="2 3">CHU3</strain>
    </source>
</reference>